<dbReference type="InterPro" id="IPR029063">
    <property type="entry name" value="SAM-dependent_MTases_sf"/>
</dbReference>
<proteinExistence type="predicted"/>
<evidence type="ECO:0000313" key="1">
    <source>
        <dbReference type="EMBL" id="CAF3081214.1"/>
    </source>
</evidence>
<organism evidence="1 2">
    <name type="scientific">Rotaria socialis</name>
    <dbReference type="NCBI Taxonomy" id="392032"/>
    <lineage>
        <taxon>Eukaryota</taxon>
        <taxon>Metazoa</taxon>
        <taxon>Spiralia</taxon>
        <taxon>Gnathifera</taxon>
        <taxon>Rotifera</taxon>
        <taxon>Eurotatoria</taxon>
        <taxon>Bdelloidea</taxon>
        <taxon>Philodinida</taxon>
        <taxon>Philodinidae</taxon>
        <taxon>Rotaria</taxon>
    </lineage>
</organism>
<accession>A0A817MH52</accession>
<reference evidence="1" key="1">
    <citation type="submission" date="2021-02" db="EMBL/GenBank/DDBJ databases">
        <authorList>
            <person name="Nowell W R."/>
        </authorList>
    </citation>
    <scope>NUCLEOTIDE SEQUENCE</scope>
</reference>
<gene>
    <name evidence="1" type="ORF">TIS948_LOCUS5688</name>
</gene>
<dbReference type="SUPFAM" id="SSF53335">
    <property type="entry name" value="S-adenosyl-L-methionine-dependent methyltransferases"/>
    <property type="match status" value="1"/>
</dbReference>
<protein>
    <submittedName>
        <fullName evidence="1">Uncharacterized protein</fullName>
    </submittedName>
</protein>
<name>A0A817MH52_9BILA</name>
<dbReference type="OrthoDB" id="407103at2759"/>
<dbReference type="Gene3D" id="3.40.50.150">
    <property type="entry name" value="Vaccinia Virus protein VP39"/>
    <property type="match status" value="1"/>
</dbReference>
<dbReference type="EMBL" id="CAJNXB010000667">
    <property type="protein sequence ID" value="CAF3081214.1"/>
    <property type="molecule type" value="Genomic_DNA"/>
</dbReference>
<dbReference type="AlphaFoldDB" id="A0A817MH52"/>
<dbReference type="Proteomes" id="UP000663825">
    <property type="component" value="Unassembled WGS sequence"/>
</dbReference>
<evidence type="ECO:0000313" key="2">
    <source>
        <dbReference type="Proteomes" id="UP000663825"/>
    </source>
</evidence>
<comment type="caution">
    <text evidence="1">The sequence shown here is derived from an EMBL/GenBank/DDBJ whole genome shotgun (WGS) entry which is preliminary data.</text>
</comment>
<sequence>MLSIGLWIGYPRNLTQISQYFNANRSILLNNGNGGLLNNTDGKSFFNISKLYKTDKVTSHNYGLYYEKYLRKYVGSSVDLLEIGLGGGMPYGPGASAHVWRSYLGPLANIHFVEFDRSCGEAWYTIDGYKLNITMFYGSQESIPFLKTVTSKNDYFDVIIDDGGHRMSQQIISFTHLLPKVRSGGIYVIEDLLTSYMSQYDGGYLLNTTTIEFIKRLVDSIQAASPQKLIPLADRISSFEVVNEICIFNVK</sequence>